<feature type="transmembrane region" description="Helical" evidence="1">
    <location>
        <begin position="5"/>
        <end position="26"/>
    </location>
</feature>
<reference evidence="2" key="2">
    <citation type="submission" date="2023-01" db="EMBL/GenBank/DDBJ databases">
        <authorList>
            <person name="Sun Q."/>
            <person name="Evtushenko L."/>
        </authorList>
    </citation>
    <scope>NUCLEOTIDE SEQUENCE</scope>
    <source>
        <strain evidence="2">VKM B-1513</strain>
    </source>
</reference>
<comment type="caution">
    <text evidence="2">The sequence shown here is derived from an EMBL/GenBank/DDBJ whole genome shotgun (WGS) entry which is preliminary data.</text>
</comment>
<dbReference type="EMBL" id="BSFE01000003">
    <property type="protein sequence ID" value="GLK51817.1"/>
    <property type="molecule type" value="Genomic_DNA"/>
</dbReference>
<evidence type="ECO:0000313" key="2">
    <source>
        <dbReference type="EMBL" id="GLK51817.1"/>
    </source>
</evidence>
<accession>A0A9W6ILL9</accession>
<keyword evidence="3" id="KW-1185">Reference proteome</keyword>
<dbReference type="AlphaFoldDB" id="A0A9W6ILL9"/>
<keyword evidence="1" id="KW-0812">Transmembrane</keyword>
<sequence length="176" mass="19063">MARIILTFGIIAGLIVSLLMVIGMTLLAGPDGVGSETAGYLTMLLALAFIFVAIKRHRDVNLGGVIRFWPALATGLGVAAIAGLFYVITWEIYFNMTGGAFMDAYITAQIEGQRERGLTAGELAAHEASLRQSMALYANWWFRMPVTFTEIFPVGVLVSLVSAAILRNPNVLPRRA</sequence>
<organism evidence="2 3">
    <name type="scientific">Maricaulis virginensis</name>
    <dbReference type="NCBI Taxonomy" id="144022"/>
    <lineage>
        <taxon>Bacteria</taxon>
        <taxon>Pseudomonadati</taxon>
        <taxon>Pseudomonadota</taxon>
        <taxon>Alphaproteobacteria</taxon>
        <taxon>Maricaulales</taxon>
        <taxon>Maricaulaceae</taxon>
        <taxon>Maricaulis</taxon>
    </lineage>
</organism>
<evidence type="ECO:0008006" key="4">
    <source>
        <dbReference type="Google" id="ProtNLM"/>
    </source>
</evidence>
<evidence type="ECO:0000313" key="3">
    <source>
        <dbReference type="Proteomes" id="UP001143486"/>
    </source>
</evidence>
<proteinExistence type="predicted"/>
<feature type="transmembrane region" description="Helical" evidence="1">
    <location>
        <begin position="66"/>
        <end position="88"/>
    </location>
</feature>
<dbReference type="Pfam" id="PF13858">
    <property type="entry name" value="DUF4199"/>
    <property type="match status" value="1"/>
</dbReference>
<feature type="transmembrane region" description="Helical" evidence="1">
    <location>
        <begin position="38"/>
        <end position="54"/>
    </location>
</feature>
<feature type="transmembrane region" description="Helical" evidence="1">
    <location>
        <begin position="140"/>
        <end position="166"/>
    </location>
</feature>
<protein>
    <recommendedName>
        <fullName evidence="4">DUF4199 domain-containing protein</fullName>
    </recommendedName>
</protein>
<reference evidence="2" key="1">
    <citation type="journal article" date="2014" name="Int. J. Syst. Evol. Microbiol.">
        <title>Complete genome sequence of Corynebacterium casei LMG S-19264T (=DSM 44701T), isolated from a smear-ripened cheese.</title>
        <authorList>
            <consortium name="US DOE Joint Genome Institute (JGI-PGF)"/>
            <person name="Walter F."/>
            <person name="Albersmeier A."/>
            <person name="Kalinowski J."/>
            <person name="Ruckert C."/>
        </authorList>
    </citation>
    <scope>NUCLEOTIDE SEQUENCE</scope>
    <source>
        <strain evidence="2">VKM B-1513</strain>
    </source>
</reference>
<evidence type="ECO:0000256" key="1">
    <source>
        <dbReference type="SAM" id="Phobius"/>
    </source>
</evidence>
<dbReference type="InterPro" id="IPR025250">
    <property type="entry name" value="DUF4199"/>
</dbReference>
<keyword evidence="1" id="KW-0472">Membrane</keyword>
<name>A0A9W6ILL9_9PROT</name>
<keyword evidence="1" id="KW-1133">Transmembrane helix</keyword>
<dbReference type="RefSeq" id="WP_271186182.1">
    <property type="nucleotide sequence ID" value="NZ_BSFE01000003.1"/>
</dbReference>
<dbReference type="Proteomes" id="UP001143486">
    <property type="component" value="Unassembled WGS sequence"/>
</dbReference>
<gene>
    <name evidence="2" type="ORF">GCM10017621_13250</name>
</gene>